<keyword evidence="3" id="KW-0687">Ribonucleoprotein</keyword>
<evidence type="ECO:0000313" key="6">
    <source>
        <dbReference type="Proteomes" id="UP000244093"/>
    </source>
</evidence>
<evidence type="ECO:0008006" key="7">
    <source>
        <dbReference type="Google" id="ProtNLM"/>
    </source>
</evidence>
<evidence type="ECO:0000256" key="1">
    <source>
        <dbReference type="ARBA" id="ARBA00009106"/>
    </source>
</evidence>
<dbReference type="GO" id="GO:0005840">
    <property type="term" value="C:ribosome"/>
    <property type="evidence" value="ECO:0007669"/>
    <property type="project" value="UniProtKB-KW"/>
</dbReference>
<accession>A0A2R7Y644</accession>
<dbReference type="EMBL" id="NBVN01000004">
    <property type="protein sequence ID" value="PUA32352.1"/>
    <property type="molecule type" value="Genomic_DNA"/>
</dbReference>
<proteinExistence type="inferred from homology"/>
<comment type="caution">
    <text evidence="5">The sequence shown here is derived from an EMBL/GenBank/DDBJ whole genome shotgun (WGS) entry which is preliminary data.</text>
</comment>
<reference evidence="5" key="2">
    <citation type="journal article" date="2018" name="Syst. Appl. Microbiol.">
        <title>A new symbiotic nanoarchaeote (Candidatus Nanoclepta minutus) and its host (Zestosphaera tikiterensis gen. nov., sp. nov.) from a New Zealand hot spring.</title>
        <authorList>
            <person name="St John E."/>
            <person name="Liu Y."/>
            <person name="Podar M."/>
            <person name="Stott M.B."/>
            <person name="Meneghin J."/>
            <person name="Chen Z."/>
            <person name="Lagutin K."/>
            <person name="Mitchell K."/>
            <person name="Reysenbach A.L."/>
        </authorList>
    </citation>
    <scope>NUCLEOTIDE SEQUENCE [LARGE SCALE GENOMIC DNA]</scope>
    <source>
        <strain evidence="5">NZ3</strain>
    </source>
</reference>
<feature type="compositionally biased region" description="Basic and acidic residues" evidence="4">
    <location>
        <begin position="13"/>
        <end position="29"/>
    </location>
</feature>
<organism evidence="5 6">
    <name type="scientific">Zestosphaera tikiterensis</name>
    <dbReference type="NCBI Taxonomy" id="1973259"/>
    <lineage>
        <taxon>Archaea</taxon>
        <taxon>Thermoproteota</taxon>
        <taxon>Thermoprotei</taxon>
        <taxon>Desulfurococcales</taxon>
        <taxon>Desulfurococcaceae</taxon>
        <taxon>Zestosphaera</taxon>
    </lineage>
</organism>
<dbReference type="GO" id="GO:1990904">
    <property type="term" value="C:ribonucleoprotein complex"/>
    <property type="evidence" value="ECO:0007669"/>
    <property type="project" value="UniProtKB-KW"/>
</dbReference>
<reference evidence="5" key="1">
    <citation type="submission" date="2017-04" db="EMBL/GenBank/DDBJ databases">
        <authorList>
            <person name="Afonso C.L."/>
            <person name="Miller P.J."/>
            <person name="Scott M.A."/>
            <person name="Spackman E."/>
            <person name="Goraichik I."/>
            <person name="Dimitrov K.M."/>
            <person name="Suarez D.L."/>
            <person name="Swayne D.E."/>
        </authorList>
    </citation>
    <scope>NUCLEOTIDE SEQUENCE</scope>
    <source>
        <strain evidence="5">NZ3</strain>
    </source>
</reference>
<dbReference type="InterPro" id="IPR004977">
    <property type="entry name" value="Ribosomal_eS25"/>
</dbReference>
<dbReference type="Proteomes" id="UP000244093">
    <property type="component" value="Unassembled WGS sequence"/>
</dbReference>
<gene>
    <name evidence="5" type="ORF">B7O98_06750</name>
</gene>
<evidence type="ECO:0000256" key="2">
    <source>
        <dbReference type="ARBA" id="ARBA00022980"/>
    </source>
</evidence>
<sequence>MGGGKKKKPISAMEKETKKEEVKKPEKREKQVSAFYDVDEGVLKKALSTVKGVDVVTTYQLASSLGVRMSTARRILKELSSRGDVEVLDKFRALIIAVPKQNV</sequence>
<evidence type="ECO:0000256" key="4">
    <source>
        <dbReference type="SAM" id="MobiDB-lite"/>
    </source>
</evidence>
<dbReference type="Gene3D" id="3.30.63.20">
    <property type="match status" value="1"/>
</dbReference>
<evidence type="ECO:0000313" key="5">
    <source>
        <dbReference type="EMBL" id="PUA32352.1"/>
    </source>
</evidence>
<keyword evidence="2" id="KW-0689">Ribosomal protein</keyword>
<name>A0A2R7Y644_9CREN</name>
<comment type="similarity">
    <text evidence="1">Belongs to the eukaryotic ribosomal protein eS25 family.</text>
</comment>
<evidence type="ECO:0000256" key="3">
    <source>
        <dbReference type="ARBA" id="ARBA00023274"/>
    </source>
</evidence>
<feature type="region of interest" description="Disordered" evidence="4">
    <location>
        <begin position="1"/>
        <end position="29"/>
    </location>
</feature>
<protein>
    <recommendedName>
        <fullName evidence="7">30S ribosomal protein S25e</fullName>
    </recommendedName>
</protein>
<dbReference type="Pfam" id="PF03297">
    <property type="entry name" value="Ribosomal_S25"/>
    <property type="match status" value="1"/>
</dbReference>
<dbReference type="AlphaFoldDB" id="A0A2R7Y644"/>